<evidence type="ECO:0000256" key="5">
    <source>
        <dbReference type="ARBA" id="ARBA00022741"/>
    </source>
</evidence>
<dbReference type="InterPro" id="IPR050482">
    <property type="entry name" value="Sensor_HK_TwoCompSys"/>
</dbReference>
<evidence type="ECO:0000256" key="10">
    <source>
        <dbReference type="SAM" id="Phobius"/>
    </source>
</evidence>
<evidence type="ECO:0000256" key="9">
    <source>
        <dbReference type="SAM" id="Coils"/>
    </source>
</evidence>
<gene>
    <name evidence="12" type="ORF">GH754_14490</name>
</gene>
<evidence type="ECO:0000256" key="1">
    <source>
        <dbReference type="ARBA" id="ARBA00000085"/>
    </source>
</evidence>
<dbReference type="EMBL" id="WJNH01000009">
    <property type="protein sequence ID" value="MRG87499.1"/>
    <property type="molecule type" value="Genomic_DNA"/>
</dbReference>
<feature type="coiled-coil region" evidence="9">
    <location>
        <begin position="137"/>
        <end position="171"/>
    </location>
</feature>
<evidence type="ECO:0000256" key="2">
    <source>
        <dbReference type="ARBA" id="ARBA00012438"/>
    </source>
</evidence>
<sequence length="374" mass="42891">MRRFWLSSLPMIGLSALAIYEEYRQVGVSAYIFMAFCLLFTIYFSIPLLKRPLYGYLLLAITAVGIDLYHSEFSNGFVLLLCFYFVVDSIQRLEGLEYRVFLLVQLLGAVGLLSAQGKMSVEWGILLLLVGYPLIKLQDLVEAYKQKEDTYERVLNEYRTLKRQAHESERAARLEERTKIARDIHDSVGHKLTALLMKLQMLTMKNEKEEYKDLKALASDSLEETRHAVKALQTEENEGISSVLQLIRKLESESHIFLDFTLKKGVLSAHLSNQQNVALYRVLQESLTNAMKHAHSQEVKVVLALNAIGGLTFKVTNKLHSSEKWQWGFGLTNMKKRVEELGGKLNVYQREDEFVVDGYLPVEGEEDELQNLTR</sequence>
<dbReference type="Pfam" id="PF07730">
    <property type="entry name" value="HisKA_3"/>
    <property type="match status" value="1"/>
</dbReference>
<proteinExistence type="predicted"/>
<dbReference type="GO" id="GO:0000155">
    <property type="term" value="F:phosphorelay sensor kinase activity"/>
    <property type="evidence" value="ECO:0007669"/>
    <property type="project" value="InterPro"/>
</dbReference>
<dbReference type="EC" id="2.7.13.3" evidence="2"/>
<dbReference type="PANTHER" id="PTHR24421">
    <property type="entry name" value="NITRATE/NITRITE SENSOR PROTEIN NARX-RELATED"/>
    <property type="match status" value="1"/>
</dbReference>
<dbReference type="GO" id="GO:0016020">
    <property type="term" value="C:membrane"/>
    <property type="evidence" value="ECO:0007669"/>
    <property type="project" value="InterPro"/>
</dbReference>
<reference evidence="12 13" key="1">
    <citation type="submission" date="2019-11" db="EMBL/GenBank/DDBJ databases">
        <authorList>
            <person name="Li J."/>
        </authorList>
    </citation>
    <scope>NUCLEOTIDE SEQUENCE [LARGE SCALE GENOMIC DNA]</scope>
    <source>
        <strain evidence="12 13">J4</strain>
    </source>
</reference>
<name>A0A6G1X990_9BACI</name>
<evidence type="ECO:0000256" key="4">
    <source>
        <dbReference type="ARBA" id="ARBA00022679"/>
    </source>
</evidence>
<dbReference type="CDD" id="cd16917">
    <property type="entry name" value="HATPase_UhpB-NarQ-NarX-like"/>
    <property type="match status" value="1"/>
</dbReference>
<dbReference type="GO" id="GO:0005524">
    <property type="term" value="F:ATP binding"/>
    <property type="evidence" value="ECO:0007669"/>
    <property type="project" value="UniProtKB-KW"/>
</dbReference>
<keyword evidence="10" id="KW-0812">Transmembrane</keyword>
<keyword evidence="4" id="KW-0808">Transferase</keyword>
<dbReference type="SUPFAM" id="SSF55874">
    <property type="entry name" value="ATPase domain of HSP90 chaperone/DNA topoisomerase II/histidine kinase"/>
    <property type="match status" value="1"/>
</dbReference>
<evidence type="ECO:0000256" key="8">
    <source>
        <dbReference type="ARBA" id="ARBA00023012"/>
    </source>
</evidence>
<comment type="catalytic activity">
    <reaction evidence="1">
        <text>ATP + protein L-histidine = ADP + protein N-phospho-L-histidine.</text>
        <dbReference type="EC" id="2.7.13.3"/>
    </reaction>
</comment>
<dbReference type="PANTHER" id="PTHR24421:SF10">
    <property type="entry name" value="NITRATE_NITRITE SENSOR PROTEIN NARQ"/>
    <property type="match status" value="1"/>
</dbReference>
<protein>
    <recommendedName>
        <fullName evidence="2">histidine kinase</fullName>
        <ecNumber evidence="2">2.7.13.3</ecNumber>
    </recommendedName>
</protein>
<dbReference type="RefSeq" id="WP_153729380.1">
    <property type="nucleotide sequence ID" value="NZ_WJNH01000009.1"/>
</dbReference>
<organism evidence="12 13">
    <name type="scientific">Salinibacillus xinjiangensis</name>
    <dbReference type="NCBI Taxonomy" id="1229268"/>
    <lineage>
        <taxon>Bacteria</taxon>
        <taxon>Bacillati</taxon>
        <taxon>Bacillota</taxon>
        <taxon>Bacilli</taxon>
        <taxon>Bacillales</taxon>
        <taxon>Bacillaceae</taxon>
        <taxon>Salinibacillus</taxon>
    </lineage>
</organism>
<evidence type="ECO:0000313" key="12">
    <source>
        <dbReference type="EMBL" id="MRG87499.1"/>
    </source>
</evidence>
<dbReference type="Proteomes" id="UP000480185">
    <property type="component" value="Unassembled WGS sequence"/>
</dbReference>
<dbReference type="InterPro" id="IPR036890">
    <property type="entry name" value="HATPase_C_sf"/>
</dbReference>
<keyword evidence="13" id="KW-1185">Reference proteome</keyword>
<evidence type="ECO:0000259" key="11">
    <source>
        <dbReference type="Pfam" id="PF07730"/>
    </source>
</evidence>
<keyword evidence="7" id="KW-0067">ATP-binding</keyword>
<feature type="domain" description="Signal transduction histidine kinase subgroup 3 dimerisation and phosphoacceptor" evidence="11">
    <location>
        <begin position="176"/>
        <end position="235"/>
    </location>
</feature>
<evidence type="ECO:0000256" key="7">
    <source>
        <dbReference type="ARBA" id="ARBA00022840"/>
    </source>
</evidence>
<evidence type="ECO:0000256" key="3">
    <source>
        <dbReference type="ARBA" id="ARBA00022553"/>
    </source>
</evidence>
<dbReference type="OrthoDB" id="199946at2"/>
<comment type="caution">
    <text evidence="12">The sequence shown here is derived from an EMBL/GenBank/DDBJ whole genome shotgun (WGS) entry which is preliminary data.</text>
</comment>
<feature type="transmembrane region" description="Helical" evidence="10">
    <location>
        <begin position="100"/>
        <end position="117"/>
    </location>
</feature>
<keyword evidence="9" id="KW-0175">Coiled coil</keyword>
<accession>A0A6G1X990</accession>
<feature type="transmembrane region" description="Helical" evidence="10">
    <location>
        <begin position="76"/>
        <end position="93"/>
    </location>
</feature>
<keyword evidence="3" id="KW-0597">Phosphoprotein</keyword>
<keyword evidence="5" id="KW-0547">Nucleotide-binding</keyword>
<keyword evidence="10" id="KW-0472">Membrane</keyword>
<evidence type="ECO:0000256" key="6">
    <source>
        <dbReference type="ARBA" id="ARBA00022777"/>
    </source>
</evidence>
<keyword evidence="10" id="KW-1133">Transmembrane helix</keyword>
<dbReference type="InterPro" id="IPR011712">
    <property type="entry name" value="Sig_transdc_His_kin_sub3_dim/P"/>
</dbReference>
<dbReference type="GO" id="GO:0046983">
    <property type="term" value="F:protein dimerization activity"/>
    <property type="evidence" value="ECO:0007669"/>
    <property type="project" value="InterPro"/>
</dbReference>
<keyword evidence="8" id="KW-0902">Two-component regulatory system</keyword>
<dbReference type="AlphaFoldDB" id="A0A6G1X990"/>
<dbReference type="Gene3D" id="1.20.5.1930">
    <property type="match status" value="1"/>
</dbReference>
<feature type="transmembrane region" description="Helical" evidence="10">
    <location>
        <begin position="28"/>
        <end position="46"/>
    </location>
</feature>
<keyword evidence="6 12" id="KW-0418">Kinase</keyword>
<evidence type="ECO:0000313" key="13">
    <source>
        <dbReference type="Proteomes" id="UP000480185"/>
    </source>
</evidence>
<dbReference type="Gene3D" id="3.30.565.10">
    <property type="entry name" value="Histidine kinase-like ATPase, C-terminal domain"/>
    <property type="match status" value="1"/>
</dbReference>